<keyword evidence="1" id="KW-0472">Membrane</keyword>
<evidence type="ECO:0000313" key="2">
    <source>
        <dbReference type="EMBL" id="EFM92969.1"/>
    </source>
</evidence>
<comment type="caution">
    <text evidence="2">The sequence shown here is derived from an EMBL/GenBank/DDBJ whole genome shotgun (WGS) entry which is preliminary data.</text>
</comment>
<proteinExistence type="predicted"/>
<keyword evidence="1" id="KW-0812">Transmembrane</keyword>
<accession>A0A828Q536</accession>
<name>A0A828Q536_ACTPL</name>
<sequence>MDFCRIFGGFFMIDLIKLDKVIAGLSRIEKDELQHINIERAKFCKEFIERVLMIDLPLKEICPFNYYHLNSDFEDFFDGRYKEDFGLFYICCVRFLKEYIMYLSRKKLSNVFVSSLWNSFEDDDLSLLDERCKRQANYIKKEMGVDILNFYFGDKGFEAFLDLSNNIKKAEFKSEEIKKNIINGEANLRKFLDDKQIQVNALSDKLEEQKTAFNFVGLSQGFESLLRKKRNNQAIVLCLLFFIGIFLFIPLFTYIELYQVRNQSSESFDWKIFLPFVSIELITLYLFRVVLIHYNSIKTQIMQLELRQTLCQFIQSYADYAKEIKEKDGASLEKFENLIFSSILSTPDKVPSTFDGLEQLSNLIKEFKK</sequence>
<dbReference type="EMBL" id="ADOG01000001">
    <property type="protein sequence ID" value="EFM92969.1"/>
    <property type="molecule type" value="Genomic_DNA"/>
</dbReference>
<organism evidence="2 3">
    <name type="scientific">Actinobacillus pleuropneumoniae serovar 6 str. Femo</name>
    <dbReference type="NCBI Taxonomy" id="754256"/>
    <lineage>
        <taxon>Bacteria</taxon>
        <taxon>Pseudomonadati</taxon>
        <taxon>Pseudomonadota</taxon>
        <taxon>Gammaproteobacteria</taxon>
        <taxon>Pasteurellales</taxon>
        <taxon>Pasteurellaceae</taxon>
        <taxon>Actinobacillus</taxon>
    </lineage>
</organism>
<evidence type="ECO:0000256" key="1">
    <source>
        <dbReference type="SAM" id="Phobius"/>
    </source>
</evidence>
<feature type="transmembrane region" description="Helical" evidence="1">
    <location>
        <begin position="272"/>
        <end position="294"/>
    </location>
</feature>
<reference evidence="2 3" key="1">
    <citation type="journal article" date="2010" name="J. Bacteriol.">
        <title>Comparative genomic characterization of Actinobacillus pleuropneumoniae.</title>
        <authorList>
            <person name="Xu Z."/>
            <person name="Chen X."/>
            <person name="Li L."/>
            <person name="Li T."/>
            <person name="Wang S."/>
            <person name="Chen H."/>
            <person name="Zhou R."/>
        </authorList>
    </citation>
    <scope>NUCLEOTIDE SEQUENCE [LARGE SCALE GENOMIC DNA]</scope>
    <source>
        <strain evidence="2 3">Femo</strain>
    </source>
</reference>
<dbReference type="Proteomes" id="UP000005341">
    <property type="component" value="Unassembled WGS sequence"/>
</dbReference>
<evidence type="ECO:0000313" key="3">
    <source>
        <dbReference type="Proteomes" id="UP000005341"/>
    </source>
</evidence>
<gene>
    <name evidence="2" type="ORF">appser6_230</name>
</gene>
<keyword evidence="1" id="KW-1133">Transmembrane helix</keyword>
<dbReference type="AlphaFoldDB" id="A0A828Q536"/>
<protein>
    <submittedName>
        <fullName evidence="2">Uncharacterized protein</fullName>
    </submittedName>
</protein>
<feature type="transmembrane region" description="Helical" evidence="1">
    <location>
        <begin position="234"/>
        <end position="252"/>
    </location>
</feature>